<proteinExistence type="predicted"/>
<dbReference type="InterPro" id="IPR029044">
    <property type="entry name" value="Nucleotide-diphossugar_trans"/>
</dbReference>
<dbReference type="SUPFAM" id="SSF53448">
    <property type="entry name" value="Nucleotide-diphospho-sugar transferases"/>
    <property type="match status" value="1"/>
</dbReference>
<sequence>MGSEKYSEITQDLLKKYENIHFETPNGLNLETNIIKITNYFQEKYNIQAPYDGSKKTYLAKNIVIFPSFFFCTPELNQENFAIHHFNGSWLPSHSRKDKVNILNKIIITRLIKMKDSGDIPITSKEKILFSIPIRKNTKYVLIIKK</sequence>
<evidence type="ECO:0000313" key="2">
    <source>
        <dbReference type="Proteomes" id="UP000501338"/>
    </source>
</evidence>
<name>A0ABX6JTP9_9GAMM</name>
<accession>A0ABX6JTP9</accession>
<keyword evidence="2" id="KW-1185">Reference proteome</keyword>
<protein>
    <submittedName>
        <fullName evidence="1">Uncharacterized protein</fullName>
    </submittedName>
</protein>
<dbReference type="Proteomes" id="UP000501338">
    <property type="component" value="Chromosome"/>
</dbReference>
<reference evidence="1 2" key="1">
    <citation type="submission" date="2020-01" db="EMBL/GenBank/DDBJ databases">
        <title>The genomic epidemiology of tigecycline resistance gene tet(X) variants in a swine farm in China.</title>
        <authorList>
            <person name="Peng K."/>
            <person name="Li R."/>
        </authorList>
    </citation>
    <scope>NUCLEOTIDE SEQUENCE [LARGE SCALE GENOMIC DNA]</scope>
    <source>
        <strain evidence="1 2">ZF1</strain>
    </source>
</reference>
<dbReference type="EMBL" id="CP047340">
    <property type="protein sequence ID" value="QIF92272.1"/>
    <property type="molecule type" value="Genomic_DNA"/>
</dbReference>
<evidence type="ECO:0000313" key="1">
    <source>
        <dbReference type="EMBL" id="QIF92272.1"/>
    </source>
</evidence>
<gene>
    <name evidence="1" type="ORF">GTH23_16085</name>
</gene>
<organism evidence="1 2">
    <name type="scientific">Proteus terrae subsp. cibarius</name>
    <dbReference type="NCBI Taxonomy" id="626774"/>
    <lineage>
        <taxon>Bacteria</taxon>
        <taxon>Pseudomonadati</taxon>
        <taxon>Pseudomonadota</taxon>
        <taxon>Gammaproteobacteria</taxon>
        <taxon>Enterobacterales</taxon>
        <taxon>Morganellaceae</taxon>
        <taxon>Proteus</taxon>
    </lineage>
</organism>